<feature type="region of interest" description="Disordered" evidence="1">
    <location>
        <begin position="158"/>
        <end position="185"/>
    </location>
</feature>
<feature type="region of interest" description="Disordered" evidence="1">
    <location>
        <begin position="1"/>
        <end position="80"/>
    </location>
</feature>
<feature type="compositionally biased region" description="Polar residues" evidence="1">
    <location>
        <begin position="67"/>
        <end position="80"/>
    </location>
</feature>
<dbReference type="AlphaFoldDB" id="A0A9P6DSK9"/>
<keyword evidence="3" id="KW-1185">Reference proteome</keyword>
<dbReference type="Proteomes" id="UP000886523">
    <property type="component" value="Unassembled WGS sequence"/>
</dbReference>
<gene>
    <name evidence="2" type="ORF">BS47DRAFT_1362543</name>
</gene>
<accession>A0A9P6DSK9</accession>
<comment type="caution">
    <text evidence="2">The sequence shown here is derived from an EMBL/GenBank/DDBJ whole genome shotgun (WGS) entry which is preliminary data.</text>
</comment>
<evidence type="ECO:0000313" key="2">
    <source>
        <dbReference type="EMBL" id="KAF9513351.1"/>
    </source>
</evidence>
<dbReference type="EMBL" id="MU128974">
    <property type="protein sequence ID" value="KAF9513351.1"/>
    <property type="molecule type" value="Genomic_DNA"/>
</dbReference>
<feature type="compositionally biased region" description="Polar residues" evidence="1">
    <location>
        <begin position="1"/>
        <end position="16"/>
    </location>
</feature>
<sequence length="210" mass="23310">MNMTHQTPSAKQNPPQDETRNGTHNRRPQKTPDRTTHPPKWVCGNLKVPSLHENPPGKHTDEPPVCTATQAQSACPPNMTTNKIAYHTPTAAVRKPHTNKGCAQPPTTHDHSAKNKYHTPAEAVCHLDPTPMTPPNEHRRMMTHPPNESHERQQVETTMQAPDETHTHQSGCGILLNPHPPTKAMTLLSENTQPQYHMPAQAVNNNKTGD</sequence>
<protein>
    <submittedName>
        <fullName evidence="2">Uncharacterized protein</fullName>
    </submittedName>
</protein>
<name>A0A9P6DSK9_9AGAM</name>
<proteinExistence type="predicted"/>
<feature type="region of interest" description="Disordered" evidence="1">
    <location>
        <begin position="95"/>
        <end position="114"/>
    </location>
</feature>
<evidence type="ECO:0000313" key="3">
    <source>
        <dbReference type="Proteomes" id="UP000886523"/>
    </source>
</evidence>
<evidence type="ECO:0000256" key="1">
    <source>
        <dbReference type="SAM" id="MobiDB-lite"/>
    </source>
</evidence>
<reference evidence="2" key="1">
    <citation type="journal article" date="2020" name="Nat. Commun.">
        <title>Large-scale genome sequencing of mycorrhizal fungi provides insights into the early evolution of symbiotic traits.</title>
        <authorList>
            <person name="Miyauchi S."/>
            <person name="Kiss E."/>
            <person name="Kuo A."/>
            <person name="Drula E."/>
            <person name="Kohler A."/>
            <person name="Sanchez-Garcia M."/>
            <person name="Morin E."/>
            <person name="Andreopoulos B."/>
            <person name="Barry K.W."/>
            <person name="Bonito G."/>
            <person name="Buee M."/>
            <person name="Carver A."/>
            <person name="Chen C."/>
            <person name="Cichocki N."/>
            <person name="Clum A."/>
            <person name="Culley D."/>
            <person name="Crous P.W."/>
            <person name="Fauchery L."/>
            <person name="Girlanda M."/>
            <person name="Hayes R.D."/>
            <person name="Keri Z."/>
            <person name="LaButti K."/>
            <person name="Lipzen A."/>
            <person name="Lombard V."/>
            <person name="Magnuson J."/>
            <person name="Maillard F."/>
            <person name="Murat C."/>
            <person name="Nolan M."/>
            <person name="Ohm R.A."/>
            <person name="Pangilinan J."/>
            <person name="Pereira M.F."/>
            <person name="Perotto S."/>
            <person name="Peter M."/>
            <person name="Pfister S."/>
            <person name="Riley R."/>
            <person name="Sitrit Y."/>
            <person name="Stielow J.B."/>
            <person name="Szollosi G."/>
            <person name="Zifcakova L."/>
            <person name="Stursova M."/>
            <person name="Spatafora J.W."/>
            <person name="Tedersoo L."/>
            <person name="Vaario L.M."/>
            <person name="Yamada A."/>
            <person name="Yan M."/>
            <person name="Wang P."/>
            <person name="Xu J."/>
            <person name="Bruns T."/>
            <person name="Baldrian P."/>
            <person name="Vilgalys R."/>
            <person name="Dunand C."/>
            <person name="Henrissat B."/>
            <person name="Grigoriev I.V."/>
            <person name="Hibbett D."/>
            <person name="Nagy L.G."/>
            <person name="Martin F.M."/>
        </authorList>
    </citation>
    <scope>NUCLEOTIDE SEQUENCE</scope>
    <source>
        <strain evidence="2">UP504</strain>
    </source>
</reference>
<organism evidence="2 3">
    <name type="scientific">Hydnum rufescens UP504</name>
    <dbReference type="NCBI Taxonomy" id="1448309"/>
    <lineage>
        <taxon>Eukaryota</taxon>
        <taxon>Fungi</taxon>
        <taxon>Dikarya</taxon>
        <taxon>Basidiomycota</taxon>
        <taxon>Agaricomycotina</taxon>
        <taxon>Agaricomycetes</taxon>
        <taxon>Cantharellales</taxon>
        <taxon>Hydnaceae</taxon>
        <taxon>Hydnum</taxon>
    </lineage>
</organism>